<reference evidence="3 4" key="1">
    <citation type="submission" date="2017-11" db="EMBL/GenBank/DDBJ databases">
        <title>Complete genome of a free-living desiccation-tolerant cyanobacterium and its photosynthetic adaptation to extreme terrestrial habitat.</title>
        <authorList>
            <person name="Shang J."/>
        </authorList>
    </citation>
    <scope>NUCLEOTIDE SEQUENCE [LARGE SCALE GENOMIC DNA]</scope>
    <source>
        <strain evidence="3 4">CCNUN1</strain>
        <plasmid evidence="4">pnfsy06</plasmid>
        <plasmid evidence="1">pNFSY06</plasmid>
        <plasmid evidence="4">pnfsy08</plasmid>
        <plasmid evidence="3">pNFSY08</plasmid>
    </source>
</reference>
<evidence type="ECO:0000313" key="1">
    <source>
        <dbReference type="EMBL" id="AUB43546.1"/>
    </source>
</evidence>
<dbReference type="KEGG" id="nfl:COO91_10431"/>
<geneLocation type="plasmid" evidence="4">
    <name>pnfsy08</name>
</geneLocation>
<dbReference type="KEGG" id="nfl:COO91_09727"/>
<gene>
    <name evidence="1" type="ORF">COO91_09727</name>
    <name evidence="2" type="ORF">COO91_10431</name>
    <name evidence="3" type="ORF">COO91_10627</name>
</gene>
<dbReference type="EMBL" id="CP024791">
    <property type="protein sequence ID" value="AUB43546.1"/>
    <property type="molecule type" value="Genomic_DNA"/>
</dbReference>
<geneLocation type="plasmid" evidence="4">
    <name>pnfsy06</name>
</geneLocation>
<dbReference type="KEGG" id="nfl:COO91_10627"/>
<organism evidence="3 4">
    <name type="scientific">Nostoc flagelliforme CCNUN1</name>
    <dbReference type="NCBI Taxonomy" id="2038116"/>
    <lineage>
        <taxon>Bacteria</taxon>
        <taxon>Bacillati</taxon>
        <taxon>Cyanobacteriota</taxon>
        <taxon>Cyanophyceae</taxon>
        <taxon>Nostocales</taxon>
        <taxon>Nostocaceae</taxon>
        <taxon>Nostoc</taxon>
    </lineage>
</organism>
<geneLocation type="plasmid" evidence="3">
    <name>pNFSY08</name>
</geneLocation>
<dbReference type="AlphaFoldDB" id="A0A2K8T9N3"/>
<accession>A0A2K8T9N3</accession>
<sequence length="119" mass="13436">MSGQIEDGYLITDSSEKIKIRGSKSQGTGIWKCVPITSSTGVVVSIQIKEKLEEMNPSICVGRVTQITRRNTILVKVSPSRKIYFHTSSQFTLNEVYQLEFEFRDLQLHILNAALLRCS</sequence>
<geneLocation type="plasmid" evidence="1">
    <name>pNFSY06</name>
</geneLocation>
<evidence type="ECO:0000313" key="4">
    <source>
        <dbReference type="Proteomes" id="UP000232003"/>
    </source>
</evidence>
<dbReference type="EMBL" id="CP024793">
    <property type="protein sequence ID" value="AUB44404.1"/>
    <property type="molecule type" value="Genomic_DNA"/>
</dbReference>
<keyword evidence="3" id="KW-0614">Plasmid</keyword>
<dbReference type="Proteomes" id="UP000232003">
    <property type="component" value="Plasmid pNFSY06"/>
</dbReference>
<keyword evidence="4" id="KW-1185">Reference proteome</keyword>
<dbReference type="EMBL" id="CP024793">
    <property type="protein sequence ID" value="AUB44208.1"/>
    <property type="molecule type" value="Genomic_DNA"/>
</dbReference>
<protein>
    <submittedName>
        <fullName evidence="3">Uncharacterized protein</fullName>
    </submittedName>
</protein>
<name>A0A2K8T9N3_9NOSO</name>
<proteinExistence type="predicted"/>
<evidence type="ECO:0000313" key="2">
    <source>
        <dbReference type="EMBL" id="AUB44208.1"/>
    </source>
</evidence>
<dbReference type="Proteomes" id="UP000232003">
    <property type="component" value="Plasmid pNFSY08"/>
</dbReference>
<evidence type="ECO:0000313" key="3">
    <source>
        <dbReference type="EMBL" id="AUB44404.1"/>
    </source>
</evidence>